<dbReference type="CDD" id="cd01449">
    <property type="entry name" value="TST_Repeat_2"/>
    <property type="match status" value="1"/>
</dbReference>
<protein>
    <submittedName>
        <fullName evidence="4">Thiosulfate/3-mercaptopyruvate sulfurtransferase</fullName>
    </submittedName>
</protein>
<evidence type="ECO:0000313" key="5">
    <source>
        <dbReference type="Proteomes" id="UP000199598"/>
    </source>
</evidence>
<keyword evidence="5" id="KW-1185">Reference proteome</keyword>
<dbReference type="PANTHER" id="PTHR11364">
    <property type="entry name" value="THIOSULFATE SULFERTANSFERASE"/>
    <property type="match status" value="1"/>
</dbReference>
<evidence type="ECO:0000259" key="3">
    <source>
        <dbReference type="PROSITE" id="PS50206"/>
    </source>
</evidence>
<dbReference type="Gene3D" id="3.40.250.10">
    <property type="entry name" value="Rhodanese-like domain"/>
    <property type="match status" value="2"/>
</dbReference>
<evidence type="ECO:0000256" key="1">
    <source>
        <dbReference type="ARBA" id="ARBA00022679"/>
    </source>
</evidence>
<dbReference type="SMART" id="SM00450">
    <property type="entry name" value="RHOD"/>
    <property type="match status" value="2"/>
</dbReference>
<dbReference type="NCBIfam" id="NF008557">
    <property type="entry name" value="PRK11493.1"/>
    <property type="match status" value="1"/>
</dbReference>
<proteinExistence type="predicted"/>
<dbReference type="PROSITE" id="PS50206">
    <property type="entry name" value="RHODANESE_3"/>
    <property type="match status" value="2"/>
</dbReference>
<dbReference type="Pfam" id="PF00581">
    <property type="entry name" value="Rhodanese"/>
    <property type="match status" value="2"/>
</dbReference>
<reference evidence="4 5" key="1">
    <citation type="submission" date="2016-10" db="EMBL/GenBank/DDBJ databases">
        <authorList>
            <person name="Varghese N."/>
            <person name="Submissions S."/>
        </authorList>
    </citation>
    <scope>NUCLEOTIDE SEQUENCE [LARGE SCALE GENOMIC DNA]</scope>
    <source>
        <strain evidence="4 5">DSM 16392</strain>
    </source>
</reference>
<keyword evidence="2" id="KW-0677">Repeat</keyword>
<dbReference type="CDD" id="cd01448">
    <property type="entry name" value="TST_Repeat_1"/>
    <property type="match status" value="1"/>
</dbReference>
<sequence>MAQDPIVSTSWLKDHLDAPDVVIIDASWYLPAMDRDAKKEYEQEHIPGALFMDIDEVSDQNSPLPHMMPEPHIFSSKMRKMGIGDGQTIVVYDGMGIFSAARVWWMFRAFGVKSVFVLDGGLPAWKEEGYPVSDEVPARMERHFTAMLNNDMVRNLDEVQDALDTSSHLVLDARAPERFKGLAPEPREGVRAGHMPGALNLPFGLLLNDGKLRSKEDLQNIFAQVGVDASTPVITSCGSGVTAAVITLALEQVGFTKNALYDGSWTEWGSSSKTEVISEPA</sequence>
<dbReference type="InterPro" id="IPR001763">
    <property type="entry name" value="Rhodanese-like_dom"/>
</dbReference>
<dbReference type="Proteomes" id="UP000199598">
    <property type="component" value="Unassembled WGS sequence"/>
</dbReference>
<dbReference type="PANTHER" id="PTHR11364:SF27">
    <property type="entry name" value="SULFURTRANSFERASE"/>
    <property type="match status" value="1"/>
</dbReference>
<dbReference type="InterPro" id="IPR036873">
    <property type="entry name" value="Rhodanese-like_dom_sf"/>
</dbReference>
<organism evidence="4 5">
    <name type="scientific">Pseudovibrio ascidiaceicola</name>
    <dbReference type="NCBI Taxonomy" id="285279"/>
    <lineage>
        <taxon>Bacteria</taxon>
        <taxon>Pseudomonadati</taxon>
        <taxon>Pseudomonadota</taxon>
        <taxon>Alphaproteobacteria</taxon>
        <taxon>Hyphomicrobiales</taxon>
        <taxon>Stappiaceae</taxon>
        <taxon>Pseudovibrio</taxon>
    </lineage>
</organism>
<evidence type="ECO:0000313" key="4">
    <source>
        <dbReference type="EMBL" id="SFK71911.1"/>
    </source>
</evidence>
<feature type="domain" description="Rhodanese" evidence="3">
    <location>
        <begin position="164"/>
        <end position="277"/>
    </location>
</feature>
<dbReference type="EMBL" id="FOSK01000008">
    <property type="protein sequence ID" value="SFK71911.1"/>
    <property type="molecule type" value="Genomic_DNA"/>
</dbReference>
<name>A0A1I4BVG0_9HYPH</name>
<keyword evidence="1" id="KW-0808">Transferase</keyword>
<evidence type="ECO:0000256" key="2">
    <source>
        <dbReference type="ARBA" id="ARBA00022737"/>
    </source>
</evidence>
<gene>
    <name evidence="4" type="ORF">SAMN04488518_108140</name>
</gene>
<dbReference type="RefSeq" id="WP_093520948.1">
    <property type="nucleotide sequence ID" value="NZ_FOSK01000008.1"/>
</dbReference>
<comment type="caution">
    <text evidence="4">The sequence shown here is derived from an EMBL/GenBank/DDBJ whole genome shotgun (WGS) entry which is preliminary data.</text>
</comment>
<dbReference type="InterPro" id="IPR045078">
    <property type="entry name" value="TST/MPST-like"/>
</dbReference>
<dbReference type="SUPFAM" id="SSF52821">
    <property type="entry name" value="Rhodanese/Cell cycle control phosphatase"/>
    <property type="match status" value="2"/>
</dbReference>
<feature type="domain" description="Rhodanese" evidence="3">
    <location>
        <begin position="17"/>
        <end position="134"/>
    </location>
</feature>
<accession>A0A1I4BVG0</accession>